<feature type="transmembrane region" description="Helical" evidence="5">
    <location>
        <begin position="143"/>
        <end position="161"/>
    </location>
</feature>
<dbReference type="EMBL" id="JAUSUU010000014">
    <property type="protein sequence ID" value="MDQ0337129.1"/>
    <property type="molecule type" value="Genomic_DNA"/>
</dbReference>
<comment type="caution">
    <text evidence="7">The sequence shown here is derived from an EMBL/GenBank/DDBJ whole genome shotgun (WGS) entry which is preliminary data.</text>
</comment>
<accession>A0A9X1CDV4</accession>
<dbReference type="GO" id="GO:0016020">
    <property type="term" value="C:membrane"/>
    <property type="evidence" value="ECO:0007669"/>
    <property type="project" value="UniProtKB-SubCell"/>
</dbReference>
<dbReference type="Proteomes" id="UP001231587">
    <property type="component" value="Unassembled WGS sequence"/>
</dbReference>
<comment type="subcellular location">
    <subcellularLocation>
        <location evidence="1">Membrane</location>
        <topology evidence="1">Multi-pass membrane protein</topology>
    </subcellularLocation>
</comment>
<dbReference type="PANTHER" id="PTHR38480:SF1">
    <property type="entry name" value="SLR0254 PROTEIN"/>
    <property type="match status" value="1"/>
</dbReference>
<dbReference type="Pfam" id="PF06271">
    <property type="entry name" value="RDD"/>
    <property type="match status" value="1"/>
</dbReference>
<keyword evidence="2 5" id="KW-0812">Transmembrane</keyword>
<keyword evidence="3 5" id="KW-1133">Transmembrane helix</keyword>
<evidence type="ECO:0000256" key="5">
    <source>
        <dbReference type="SAM" id="Phobius"/>
    </source>
</evidence>
<evidence type="ECO:0000256" key="2">
    <source>
        <dbReference type="ARBA" id="ARBA00022692"/>
    </source>
</evidence>
<dbReference type="PANTHER" id="PTHR38480">
    <property type="entry name" value="SLR0254 PROTEIN"/>
    <property type="match status" value="1"/>
</dbReference>
<feature type="domain" description="RDD" evidence="6">
    <location>
        <begin position="20"/>
        <end position="174"/>
    </location>
</feature>
<evidence type="ECO:0000259" key="6">
    <source>
        <dbReference type="Pfam" id="PF06271"/>
    </source>
</evidence>
<proteinExistence type="predicted"/>
<evidence type="ECO:0000256" key="3">
    <source>
        <dbReference type="ARBA" id="ARBA00022989"/>
    </source>
</evidence>
<evidence type="ECO:0000313" key="9">
    <source>
        <dbReference type="Proteomes" id="UP001138672"/>
    </source>
</evidence>
<keyword evidence="10" id="KW-1185">Reference proteome</keyword>
<evidence type="ECO:0000313" key="7">
    <source>
        <dbReference type="EMBL" id="MBP1841670.1"/>
    </source>
</evidence>
<dbReference type="AlphaFoldDB" id="A0A9X1CDV4"/>
<dbReference type="OrthoDB" id="9814143at2"/>
<keyword evidence="4 5" id="KW-0472">Membrane</keyword>
<feature type="transmembrane region" description="Helical" evidence="5">
    <location>
        <begin position="25"/>
        <end position="45"/>
    </location>
</feature>
<evidence type="ECO:0000256" key="1">
    <source>
        <dbReference type="ARBA" id="ARBA00004141"/>
    </source>
</evidence>
<evidence type="ECO:0000256" key="4">
    <source>
        <dbReference type="ARBA" id="ARBA00023136"/>
    </source>
</evidence>
<protein>
    <submittedName>
        <fullName evidence="7">RDD family membrane protein YckC</fullName>
    </submittedName>
</protein>
<dbReference type="Proteomes" id="UP001138672">
    <property type="component" value="Unassembled WGS sequence"/>
</dbReference>
<evidence type="ECO:0000313" key="8">
    <source>
        <dbReference type="EMBL" id="MDQ0337129.1"/>
    </source>
</evidence>
<dbReference type="EMBL" id="JAGGJQ010000013">
    <property type="protein sequence ID" value="MBP1841670.1"/>
    <property type="molecule type" value="Genomic_DNA"/>
</dbReference>
<reference evidence="7" key="1">
    <citation type="submission" date="2021-03" db="EMBL/GenBank/DDBJ databases">
        <title>Genomic Encyclopedia of Type Strains, Phase IV (KMG-IV): sequencing the most valuable type-strain genomes for metagenomic binning, comparative biology and taxonomic classification.</title>
        <authorList>
            <person name="Goeker M."/>
        </authorList>
    </citation>
    <scope>NUCLEOTIDE SEQUENCE</scope>
    <source>
        <strain evidence="7">DSM 15523</strain>
        <strain evidence="8 10">DSM 16476</strain>
    </source>
</reference>
<sequence>MKRLQIKTAQNVDINFTIATGGQRLFAFIIDNIIKFAYIYFAYQFLNFRLIDDSFGGDHWTIKAIDVLIFLPVTFYSLYSEILLNGQTLGKMLLKIRVIHRDGFKPSITDYTIRWFLRTIDFNLFSLIFIYLASLGLDTEEELLVFVFIVGKLVGFLLIIFTEKNQRFGDLIANTVVIYLKDDVKFSDTILETITESYKPLYPSVIRLSDNDARIIKDTFNMAVKANDYNTLVKLRTKIIEVTGIKSTHKNDKAFIDAVLKDYNYYTQSM</sequence>
<dbReference type="RefSeq" id="WP_057781467.1">
    <property type="nucleotide sequence ID" value="NZ_JAGGJQ010000013.1"/>
</dbReference>
<feature type="transmembrane region" description="Helical" evidence="5">
    <location>
        <begin position="65"/>
        <end position="84"/>
    </location>
</feature>
<name>A0A9X1CDV4_9FLAO</name>
<evidence type="ECO:0000313" key="10">
    <source>
        <dbReference type="Proteomes" id="UP001231587"/>
    </source>
</evidence>
<gene>
    <name evidence="7" type="ORF">J2Z56_003608</name>
    <name evidence="8" type="ORF">J2Z57_003591</name>
</gene>
<feature type="transmembrane region" description="Helical" evidence="5">
    <location>
        <begin position="115"/>
        <end position="137"/>
    </location>
</feature>
<organism evidence="7 9">
    <name type="scientific">Formosa algae</name>
    <dbReference type="NCBI Taxonomy" id="225843"/>
    <lineage>
        <taxon>Bacteria</taxon>
        <taxon>Pseudomonadati</taxon>
        <taxon>Bacteroidota</taxon>
        <taxon>Flavobacteriia</taxon>
        <taxon>Flavobacteriales</taxon>
        <taxon>Flavobacteriaceae</taxon>
        <taxon>Formosa</taxon>
    </lineage>
</organism>
<dbReference type="InterPro" id="IPR010432">
    <property type="entry name" value="RDD"/>
</dbReference>